<evidence type="ECO:0000313" key="3">
    <source>
        <dbReference type="Proteomes" id="UP000075903"/>
    </source>
</evidence>
<sequence>MKFYGGRCFLRGALVSSDTSSSVESSVSIISNEKNIAYRSWSASCLASSSRFWSASVFCSSAWRRFSNSSSLRAFFCASRRSFSCFSCTSFRYFSSFSRTSRSACSRFSRSIASRWAAASRCFSSRFFFFSSSSEEVEEAADNVPPLPPPPPARSQLESREWLCAPPPLVVP</sequence>
<dbReference type="VEuPathDB" id="VectorBase:AMEM017751"/>
<dbReference type="EnsemblMetazoa" id="AMEM017751-RA">
    <property type="protein sequence ID" value="AMEM017751-PA"/>
    <property type="gene ID" value="AMEM017751"/>
</dbReference>
<name>A0A182VN12_ANOME</name>
<evidence type="ECO:0000256" key="1">
    <source>
        <dbReference type="SAM" id="MobiDB-lite"/>
    </source>
</evidence>
<evidence type="ECO:0000313" key="2">
    <source>
        <dbReference type="EnsemblMetazoa" id="AMEM017751-PA"/>
    </source>
</evidence>
<feature type="region of interest" description="Disordered" evidence="1">
    <location>
        <begin position="140"/>
        <end position="159"/>
    </location>
</feature>
<proteinExistence type="predicted"/>
<dbReference type="Proteomes" id="UP000075903">
    <property type="component" value="Unassembled WGS sequence"/>
</dbReference>
<keyword evidence="3" id="KW-1185">Reference proteome</keyword>
<accession>A0A182VN12</accession>
<reference evidence="2" key="1">
    <citation type="submission" date="2020-05" db="UniProtKB">
        <authorList>
            <consortium name="EnsemblMetazoa"/>
        </authorList>
    </citation>
    <scope>IDENTIFICATION</scope>
    <source>
        <strain evidence="2">MAF</strain>
    </source>
</reference>
<dbReference type="AlphaFoldDB" id="A0A182VN12"/>
<protein>
    <submittedName>
        <fullName evidence="2">Uncharacterized protein</fullName>
    </submittedName>
</protein>
<organism evidence="2 3">
    <name type="scientific">Anopheles merus</name>
    <name type="common">Mosquito</name>
    <dbReference type="NCBI Taxonomy" id="30066"/>
    <lineage>
        <taxon>Eukaryota</taxon>
        <taxon>Metazoa</taxon>
        <taxon>Ecdysozoa</taxon>
        <taxon>Arthropoda</taxon>
        <taxon>Hexapoda</taxon>
        <taxon>Insecta</taxon>
        <taxon>Pterygota</taxon>
        <taxon>Neoptera</taxon>
        <taxon>Endopterygota</taxon>
        <taxon>Diptera</taxon>
        <taxon>Nematocera</taxon>
        <taxon>Culicoidea</taxon>
        <taxon>Culicidae</taxon>
        <taxon>Anophelinae</taxon>
        <taxon>Anopheles</taxon>
    </lineage>
</organism>